<evidence type="ECO:0000256" key="1">
    <source>
        <dbReference type="SAM" id="Coils"/>
    </source>
</evidence>
<dbReference type="Gene3D" id="1.10.287.1490">
    <property type="match status" value="1"/>
</dbReference>
<feature type="region of interest" description="Disordered" evidence="2">
    <location>
        <begin position="1"/>
        <end position="44"/>
    </location>
</feature>
<keyword evidence="4" id="KW-1185">Reference proteome</keyword>
<name>A0A7W3ZAM9_9PSEU</name>
<comment type="caution">
    <text evidence="3">The sequence shown here is derived from an EMBL/GenBank/DDBJ whole genome shotgun (WGS) entry which is preliminary data.</text>
</comment>
<organism evidence="3 4">
    <name type="scientific">Amycolatopsis dendrobii</name>
    <dbReference type="NCBI Taxonomy" id="2760662"/>
    <lineage>
        <taxon>Bacteria</taxon>
        <taxon>Bacillati</taxon>
        <taxon>Actinomycetota</taxon>
        <taxon>Actinomycetes</taxon>
        <taxon>Pseudonocardiales</taxon>
        <taxon>Pseudonocardiaceae</taxon>
        <taxon>Amycolatopsis</taxon>
    </lineage>
</organism>
<reference evidence="3 4" key="1">
    <citation type="submission" date="2020-08" db="EMBL/GenBank/DDBJ databases">
        <title>Amycolatopsis sp. nov. DR6-1 isolated from Dendrobium heterocarpum.</title>
        <authorList>
            <person name="Tedsree N."/>
            <person name="Kuncharoen N."/>
            <person name="Likhitwitayawuid K."/>
            <person name="Tanasupawat S."/>
        </authorList>
    </citation>
    <scope>NUCLEOTIDE SEQUENCE [LARGE SCALE GENOMIC DNA]</scope>
    <source>
        <strain evidence="3 4">DR6-1</strain>
    </source>
</reference>
<evidence type="ECO:0000256" key="2">
    <source>
        <dbReference type="SAM" id="MobiDB-lite"/>
    </source>
</evidence>
<sequence length="427" mass="46771">MPDQTENASERDSQPVETANPAPTRCPSCAGLGDVPCDHKPAQPGRTGIVAELRDLAAKLTARANERDEIGDDDSGREEDTCAEDGTDCHTVSAVATWFRAAQMLNRRADELASERPNAGQHGDLYAESTDAVYVYDAVTDDWSGFTRFGHAVDVPADAVPLHGRSVAEAEDEVQQVLKANKELRARADAAEAELAGQTVKIQQLTRQLDDAQSAARLMKTHYVPRSERDEAREKLADIRAVVDEWLTNCEATSAGGMEAVQRIIDRTRGLVTDREEPAQGYDALYDAIGAELDRRLNRALQQLDTRHEAIYAAITVLRPDARPSDEPAWDVEADTHRISEDHEGPAGETKPRTLFGVPIPTYIVEKPGGLLVCEHESHPEYCREGWGKPGNTPQFGEWVAEHTHSLPVERQADSEAQSGNEEAGRG</sequence>
<evidence type="ECO:0000313" key="3">
    <source>
        <dbReference type="EMBL" id="MBB1153974.1"/>
    </source>
</evidence>
<feature type="compositionally biased region" description="Acidic residues" evidence="2">
    <location>
        <begin position="69"/>
        <end position="85"/>
    </location>
</feature>
<gene>
    <name evidence="3" type="ORF">H4281_12600</name>
</gene>
<dbReference type="Proteomes" id="UP000526734">
    <property type="component" value="Unassembled WGS sequence"/>
</dbReference>
<dbReference type="EMBL" id="JACGZW010000004">
    <property type="protein sequence ID" value="MBB1153974.1"/>
    <property type="molecule type" value="Genomic_DNA"/>
</dbReference>
<proteinExistence type="predicted"/>
<protein>
    <submittedName>
        <fullName evidence="3">Uncharacterized protein</fullName>
    </submittedName>
</protein>
<evidence type="ECO:0000313" key="4">
    <source>
        <dbReference type="Proteomes" id="UP000526734"/>
    </source>
</evidence>
<feature type="region of interest" description="Disordered" evidence="2">
    <location>
        <begin position="403"/>
        <end position="427"/>
    </location>
</feature>
<accession>A0A7W3ZAM9</accession>
<keyword evidence="1" id="KW-0175">Coiled coil</keyword>
<dbReference type="AlphaFoldDB" id="A0A7W3ZAM9"/>
<feature type="coiled-coil region" evidence="1">
    <location>
        <begin position="167"/>
        <end position="249"/>
    </location>
</feature>
<feature type="region of interest" description="Disordered" evidence="2">
    <location>
        <begin position="64"/>
        <end position="85"/>
    </location>
</feature>
<dbReference type="RefSeq" id="WP_182891064.1">
    <property type="nucleotide sequence ID" value="NZ_JACGZW010000004.1"/>
</dbReference>